<protein>
    <submittedName>
        <fullName evidence="1">Uncharacterized protein</fullName>
    </submittedName>
</protein>
<keyword evidence="2" id="KW-1185">Reference proteome</keyword>
<reference evidence="1 2" key="1">
    <citation type="submission" date="2024-03" db="EMBL/GenBank/DDBJ databases">
        <authorList>
            <person name="Gkanogiannis A."/>
            <person name="Becerra Lopez-Lavalle L."/>
        </authorList>
    </citation>
    <scope>NUCLEOTIDE SEQUENCE [LARGE SCALE GENOMIC DNA]</scope>
</reference>
<proteinExistence type="predicted"/>
<gene>
    <name evidence="1" type="ORF">CITCOLO1_LOCUS15567</name>
</gene>
<accession>A0ABP0YS90</accession>
<sequence length="91" mass="10368">MAAASLSLVVPPEHRLKLRRIRRSSGGIAPSTAVPYPNRRFLHSGAIHPEFHRFSLLWLSSSLYECRFRKQSNAKNCKTHWPITGRGNEKS</sequence>
<name>A0ABP0YS90_9ROSI</name>
<dbReference type="Proteomes" id="UP001642487">
    <property type="component" value="Chromosome 5"/>
</dbReference>
<dbReference type="EMBL" id="OZ021739">
    <property type="protein sequence ID" value="CAK9323385.1"/>
    <property type="molecule type" value="Genomic_DNA"/>
</dbReference>
<organism evidence="1 2">
    <name type="scientific">Citrullus colocynthis</name>
    <name type="common">colocynth</name>
    <dbReference type="NCBI Taxonomy" id="252529"/>
    <lineage>
        <taxon>Eukaryota</taxon>
        <taxon>Viridiplantae</taxon>
        <taxon>Streptophyta</taxon>
        <taxon>Embryophyta</taxon>
        <taxon>Tracheophyta</taxon>
        <taxon>Spermatophyta</taxon>
        <taxon>Magnoliopsida</taxon>
        <taxon>eudicotyledons</taxon>
        <taxon>Gunneridae</taxon>
        <taxon>Pentapetalae</taxon>
        <taxon>rosids</taxon>
        <taxon>fabids</taxon>
        <taxon>Cucurbitales</taxon>
        <taxon>Cucurbitaceae</taxon>
        <taxon>Benincaseae</taxon>
        <taxon>Citrullus</taxon>
    </lineage>
</organism>
<evidence type="ECO:0000313" key="1">
    <source>
        <dbReference type="EMBL" id="CAK9323385.1"/>
    </source>
</evidence>
<evidence type="ECO:0000313" key="2">
    <source>
        <dbReference type="Proteomes" id="UP001642487"/>
    </source>
</evidence>